<proteinExistence type="predicted"/>
<evidence type="ECO:0000313" key="2">
    <source>
        <dbReference type="Proteomes" id="UP000516370"/>
    </source>
</evidence>
<protein>
    <submittedName>
        <fullName evidence="1">Uncharacterized protein</fullName>
    </submittedName>
</protein>
<sequence>MVKVHKCKSMEAIEAWIENDQGEWSLNINNVATEQDLEENHYLEEVGQTIEHVAINVLFCPYCGEKLDKASADFTPSFIHNDYSKW</sequence>
<keyword evidence="2" id="KW-1185">Reference proteome</keyword>
<dbReference type="AlphaFoldDB" id="A0A7H1JB43"/>
<reference evidence="1 2" key="1">
    <citation type="submission" date="2020-09" db="EMBL/GenBank/DDBJ databases">
        <title>Complete genome sequence of an Arctic sea ice bacterium Marinomonas arctica BSI20414.</title>
        <authorList>
            <person name="Liao L."/>
            <person name="Chen B."/>
        </authorList>
    </citation>
    <scope>NUCLEOTIDE SEQUENCE [LARGE SCALE GENOMIC DNA]</scope>
    <source>
        <strain evidence="1 2">BSI20414</strain>
    </source>
</reference>
<dbReference type="Proteomes" id="UP000516370">
    <property type="component" value="Chromosome"/>
</dbReference>
<name>A0A7H1JB43_9GAMM</name>
<evidence type="ECO:0000313" key="1">
    <source>
        <dbReference type="EMBL" id="QNT07709.1"/>
    </source>
</evidence>
<dbReference type="OrthoDB" id="5880389at2"/>
<dbReference type="KEGG" id="mard:IBG28_08965"/>
<dbReference type="EMBL" id="CP061081">
    <property type="protein sequence ID" value="QNT07709.1"/>
    <property type="molecule type" value="Genomic_DNA"/>
</dbReference>
<accession>A0A7H1JB43</accession>
<gene>
    <name evidence="1" type="ORF">IBG28_08965</name>
</gene>
<organism evidence="1 2">
    <name type="scientific">Marinomonas arctica</name>
    <dbReference type="NCBI Taxonomy" id="383750"/>
    <lineage>
        <taxon>Bacteria</taxon>
        <taxon>Pseudomonadati</taxon>
        <taxon>Pseudomonadota</taxon>
        <taxon>Gammaproteobacteria</taxon>
        <taxon>Oceanospirillales</taxon>
        <taxon>Oceanospirillaceae</taxon>
        <taxon>Marinomonas</taxon>
    </lineage>
</organism>